<keyword evidence="2" id="KW-1185">Reference proteome</keyword>
<protein>
    <submittedName>
        <fullName evidence="1">Uncharacterized protein</fullName>
    </submittedName>
</protein>
<reference evidence="1" key="2">
    <citation type="submission" date="2022-01" db="EMBL/GenBank/DDBJ databases">
        <authorList>
            <person name="Yamashiro T."/>
            <person name="Shiraishi A."/>
            <person name="Satake H."/>
            <person name="Nakayama K."/>
        </authorList>
    </citation>
    <scope>NUCLEOTIDE SEQUENCE</scope>
</reference>
<dbReference type="EMBL" id="BQNB010012698">
    <property type="protein sequence ID" value="GJT06802.1"/>
    <property type="molecule type" value="Genomic_DNA"/>
</dbReference>
<organism evidence="1 2">
    <name type="scientific">Tanacetum coccineum</name>
    <dbReference type="NCBI Taxonomy" id="301880"/>
    <lineage>
        <taxon>Eukaryota</taxon>
        <taxon>Viridiplantae</taxon>
        <taxon>Streptophyta</taxon>
        <taxon>Embryophyta</taxon>
        <taxon>Tracheophyta</taxon>
        <taxon>Spermatophyta</taxon>
        <taxon>Magnoliopsida</taxon>
        <taxon>eudicotyledons</taxon>
        <taxon>Gunneridae</taxon>
        <taxon>Pentapetalae</taxon>
        <taxon>asterids</taxon>
        <taxon>campanulids</taxon>
        <taxon>Asterales</taxon>
        <taxon>Asteraceae</taxon>
        <taxon>Asteroideae</taxon>
        <taxon>Anthemideae</taxon>
        <taxon>Anthemidinae</taxon>
        <taxon>Tanacetum</taxon>
    </lineage>
</organism>
<dbReference type="Proteomes" id="UP001151760">
    <property type="component" value="Unassembled WGS sequence"/>
</dbReference>
<accession>A0ABQ5AYL1</accession>
<evidence type="ECO:0000313" key="1">
    <source>
        <dbReference type="EMBL" id="GJT06802.1"/>
    </source>
</evidence>
<evidence type="ECO:0000313" key="2">
    <source>
        <dbReference type="Proteomes" id="UP001151760"/>
    </source>
</evidence>
<gene>
    <name evidence="1" type="ORF">Tco_0841264</name>
</gene>
<sequence length="270" mass="31266">MLVREKKSAIGLYQTKGMIKVDSNVIPDLPNMCDNDISTDQNAVECDDERVALANLIANLKLDVDENKKIQKTLRESNNIRDSCLIALQNKQTELETYKTLNDHTVDYDKLEHKLNETLGLLAQKEIDIKEGLKLKVYEISVVKEKHDELVKHRFLTKSHYEGLAKEKTKVIMDLKLKEEKDIDKMISIKKQLKFLNEIVYKRNQSIQTIHMLAPKGPTFNGRPTFVNPMYLKKAQSKRPCLYEIPYDQSDPANRLVPNREETLTLKKEI</sequence>
<proteinExistence type="predicted"/>
<comment type="caution">
    <text evidence="1">The sequence shown here is derived from an EMBL/GenBank/DDBJ whole genome shotgun (WGS) entry which is preliminary data.</text>
</comment>
<reference evidence="1" key="1">
    <citation type="journal article" date="2022" name="Int. J. Mol. Sci.">
        <title>Draft Genome of Tanacetum Coccineum: Genomic Comparison of Closely Related Tanacetum-Family Plants.</title>
        <authorList>
            <person name="Yamashiro T."/>
            <person name="Shiraishi A."/>
            <person name="Nakayama K."/>
            <person name="Satake H."/>
        </authorList>
    </citation>
    <scope>NUCLEOTIDE SEQUENCE</scope>
</reference>
<name>A0ABQ5AYL1_9ASTR</name>